<protein>
    <recommendedName>
        <fullName evidence="3">Peptidase S1 domain-containing protein</fullName>
    </recommendedName>
</protein>
<accession>A0A8T2PNJ3</accession>
<evidence type="ECO:0000256" key="2">
    <source>
        <dbReference type="ARBA" id="ARBA00024195"/>
    </source>
</evidence>
<dbReference type="SUPFAM" id="SSF50494">
    <property type="entry name" value="Trypsin-like serine proteases"/>
    <property type="match status" value="1"/>
</dbReference>
<evidence type="ECO:0000313" key="4">
    <source>
        <dbReference type="EMBL" id="KAG9352468.1"/>
    </source>
</evidence>
<comment type="caution">
    <text evidence="4">The sequence shown here is derived from an EMBL/GenBank/DDBJ whole genome shotgun (WGS) entry which is preliminary data.</text>
</comment>
<sequence length="333" mass="36573">SPCSPARTGLTPSACIKPGPLQQPAVCYLGSEDKTSPSAFTITTMRSSLLIFLVVCGACLSYEHRAVSGHKGASLRSRRMVGGSLARNIPWQALVYFGDSVINGGIGGGALVSDRWVLTSGRNLFVNKTRQATWRQPVDLPKVYLGITNIKPLDPSKEVEIEKVVLHPNFQEISTWDNNLALIKLKKAVVFSESVMPIPLPEAGQNAEEMAGTRGVITGWGWGRFFSFTDHLKYLVVPVCQMDDKSTFCTRTNPLQEDVCFGDEGGALVVLDKYSRVYAAGILSNDKSCARENFAIYTKLSAYMPWINRVMREDSDSYSVLRTSIMANMLSSQ</sequence>
<dbReference type="PRINTS" id="PR00722">
    <property type="entry name" value="CHYMOTRYPSIN"/>
</dbReference>
<reference evidence="4" key="1">
    <citation type="thesis" date="2021" institute="BYU ScholarsArchive" country="Provo, UT, USA">
        <title>Applications of and Algorithms for Genome Assembly and Genomic Analyses with an Emphasis on Marine Teleosts.</title>
        <authorList>
            <person name="Pickett B.D."/>
        </authorList>
    </citation>
    <scope>NUCLEOTIDE SEQUENCE</scope>
    <source>
        <strain evidence="4">HI-2016</strain>
    </source>
</reference>
<dbReference type="GO" id="GO:0006508">
    <property type="term" value="P:proteolysis"/>
    <property type="evidence" value="ECO:0007669"/>
    <property type="project" value="InterPro"/>
</dbReference>
<comment type="similarity">
    <text evidence="2">Belongs to the peptidase S1 family. CLIP subfamily.</text>
</comment>
<dbReference type="InterPro" id="IPR009003">
    <property type="entry name" value="Peptidase_S1_PA"/>
</dbReference>
<dbReference type="InterPro" id="IPR001314">
    <property type="entry name" value="Peptidase_S1A"/>
</dbReference>
<gene>
    <name evidence="4" type="ORF">JZ751_020882</name>
</gene>
<dbReference type="InterPro" id="IPR043504">
    <property type="entry name" value="Peptidase_S1_PA_chymotrypsin"/>
</dbReference>
<name>A0A8T2PNJ3_9TELE</name>
<feature type="non-terminal residue" evidence="4">
    <location>
        <position position="1"/>
    </location>
</feature>
<dbReference type="Gene3D" id="2.40.10.10">
    <property type="entry name" value="Trypsin-like serine proteases"/>
    <property type="match status" value="1"/>
</dbReference>
<dbReference type="EMBL" id="JAFBMS010000005">
    <property type="protein sequence ID" value="KAG9352468.1"/>
    <property type="molecule type" value="Genomic_DNA"/>
</dbReference>
<dbReference type="GO" id="GO:0004252">
    <property type="term" value="F:serine-type endopeptidase activity"/>
    <property type="evidence" value="ECO:0007669"/>
    <property type="project" value="InterPro"/>
</dbReference>
<evidence type="ECO:0000259" key="3">
    <source>
        <dbReference type="PROSITE" id="PS50240"/>
    </source>
</evidence>
<dbReference type="Pfam" id="PF00089">
    <property type="entry name" value="Trypsin"/>
    <property type="match status" value="1"/>
</dbReference>
<dbReference type="CDD" id="cd00190">
    <property type="entry name" value="Tryp_SPc"/>
    <property type="match status" value="1"/>
</dbReference>
<organism evidence="4 5">
    <name type="scientific">Albula glossodonta</name>
    <name type="common">roundjaw bonefish</name>
    <dbReference type="NCBI Taxonomy" id="121402"/>
    <lineage>
        <taxon>Eukaryota</taxon>
        <taxon>Metazoa</taxon>
        <taxon>Chordata</taxon>
        <taxon>Craniata</taxon>
        <taxon>Vertebrata</taxon>
        <taxon>Euteleostomi</taxon>
        <taxon>Actinopterygii</taxon>
        <taxon>Neopterygii</taxon>
        <taxon>Teleostei</taxon>
        <taxon>Albuliformes</taxon>
        <taxon>Albulidae</taxon>
        <taxon>Albula</taxon>
    </lineage>
</organism>
<evidence type="ECO:0000313" key="5">
    <source>
        <dbReference type="Proteomes" id="UP000824540"/>
    </source>
</evidence>
<dbReference type="SMART" id="SM00020">
    <property type="entry name" value="Tryp_SPc"/>
    <property type="match status" value="1"/>
</dbReference>
<evidence type="ECO:0000256" key="1">
    <source>
        <dbReference type="ARBA" id="ARBA00023157"/>
    </source>
</evidence>
<dbReference type="InterPro" id="IPR051487">
    <property type="entry name" value="Ser/Thr_Proteases_Immune/Dev"/>
</dbReference>
<dbReference type="InterPro" id="IPR001254">
    <property type="entry name" value="Trypsin_dom"/>
</dbReference>
<dbReference type="Proteomes" id="UP000824540">
    <property type="component" value="Unassembled WGS sequence"/>
</dbReference>
<keyword evidence="5" id="KW-1185">Reference proteome</keyword>
<feature type="domain" description="Peptidase S1" evidence="3">
    <location>
        <begin position="80"/>
        <end position="312"/>
    </location>
</feature>
<proteinExistence type="inferred from homology"/>
<dbReference type="PROSITE" id="PS50240">
    <property type="entry name" value="TRYPSIN_DOM"/>
    <property type="match status" value="1"/>
</dbReference>
<dbReference type="OrthoDB" id="6339452at2759"/>
<dbReference type="AlphaFoldDB" id="A0A8T2PNJ3"/>
<keyword evidence="1" id="KW-1015">Disulfide bond</keyword>
<dbReference type="PANTHER" id="PTHR24256">
    <property type="entry name" value="TRYPTASE-RELATED"/>
    <property type="match status" value="1"/>
</dbReference>